<protein>
    <submittedName>
        <fullName evidence="1">Uncharacterized protein</fullName>
    </submittedName>
</protein>
<keyword evidence="2" id="KW-1185">Reference proteome</keyword>
<reference evidence="2" key="2">
    <citation type="submission" date="2015-01" db="EMBL/GenBank/DDBJ databases">
        <title>Evolutionary Origins and Diversification of the Mycorrhizal Mutualists.</title>
        <authorList>
            <consortium name="DOE Joint Genome Institute"/>
            <consortium name="Mycorrhizal Genomics Consortium"/>
            <person name="Kohler A."/>
            <person name="Kuo A."/>
            <person name="Nagy L.G."/>
            <person name="Floudas D."/>
            <person name="Copeland A."/>
            <person name="Barry K.W."/>
            <person name="Cichocki N."/>
            <person name="Veneault-Fourrey C."/>
            <person name="LaButti K."/>
            <person name="Lindquist E.A."/>
            <person name="Lipzen A."/>
            <person name="Lundell T."/>
            <person name="Morin E."/>
            <person name="Murat C."/>
            <person name="Riley R."/>
            <person name="Ohm R."/>
            <person name="Sun H."/>
            <person name="Tunlid A."/>
            <person name="Henrissat B."/>
            <person name="Grigoriev I.V."/>
            <person name="Hibbett D.S."/>
            <person name="Martin F."/>
        </authorList>
    </citation>
    <scope>NUCLEOTIDE SEQUENCE [LARGE SCALE GENOMIC DNA]</scope>
    <source>
        <strain evidence="2">Marx 270</strain>
    </source>
</reference>
<dbReference type="Proteomes" id="UP000054217">
    <property type="component" value="Unassembled WGS sequence"/>
</dbReference>
<evidence type="ECO:0000313" key="1">
    <source>
        <dbReference type="EMBL" id="KIO04589.1"/>
    </source>
</evidence>
<proteinExistence type="predicted"/>
<organism evidence="1 2">
    <name type="scientific">Pisolithus tinctorius Marx 270</name>
    <dbReference type="NCBI Taxonomy" id="870435"/>
    <lineage>
        <taxon>Eukaryota</taxon>
        <taxon>Fungi</taxon>
        <taxon>Dikarya</taxon>
        <taxon>Basidiomycota</taxon>
        <taxon>Agaricomycotina</taxon>
        <taxon>Agaricomycetes</taxon>
        <taxon>Agaricomycetidae</taxon>
        <taxon>Boletales</taxon>
        <taxon>Sclerodermatineae</taxon>
        <taxon>Pisolithaceae</taxon>
        <taxon>Pisolithus</taxon>
    </lineage>
</organism>
<dbReference type="HOGENOM" id="CLU_1797250_0_0_1"/>
<gene>
    <name evidence="1" type="ORF">M404DRAFT_26049</name>
</gene>
<name>A0A0C3PAG6_PISTI</name>
<dbReference type="AlphaFoldDB" id="A0A0C3PAG6"/>
<dbReference type="EMBL" id="KN831970">
    <property type="protein sequence ID" value="KIO04589.1"/>
    <property type="molecule type" value="Genomic_DNA"/>
</dbReference>
<evidence type="ECO:0000313" key="2">
    <source>
        <dbReference type="Proteomes" id="UP000054217"/>
    </source>
</evidence>
<sequence length="144" mass="15606">MQWNDSSANPSASSEAIRIVVDVGRMIATPKAHWVDIPAHHLWKLITLESQAQMPTHLHLPAPITSSSTITLDAISHYSVFPDLTGMPDHDPSNVAVDLVGIDISIEGLEEGYGEEYNSIVDTEGEDDMMEQGRDVENAGGVAE</sequence>
<reference evidence="1 2" key="1">
    <citation type="submission" date="2014-04" db="EMBL/GenBank/DDBJ databases">
        <authorList>
            <consortium name="DOE Joint Genome Institute"/>
            <person name="Kuo A."/>
            <person name="Kohler A."/>
            <person name="Costa M.D."/>
            <person name="Nagy L.G."/>
            <person name="Floudas D."/>
            <person name="Copeland A."/>
            <person name="Barry K.W."/>
            <person name="Cichocki N."/>
            <person name="Veneault-Fourrey C."/>
            <person name="LaButti K."/>
            <person name="Lindquist E.A."/>
            <person name="Lipzen A."/>
            <person name="Lundell T."/>
            <person name="Morin E."/>
            <person name="Murat C."/>
            <person name="Sun H."/>
            <person name="Tunlid A."/>
            <person name="Henrissat B."/>
            <person name="Grigoriev I.V."/>
            <person name="Hibbett D.S."/>
            <person name="Martin F."/>
            <person name="Nordberg H.P."/>
            <person name="Cantor M.N."/>
            <person name="Hua S.X."/>
        </authorList>
    </citation>
    <scope>NUCLEOTIDE SEQUENCE [LARGE SCALE GENOMIC DNA]</scope>
    <source>
        <strain evidence="1 2">Marx 270</strain>
    </source>
</reference>
<accession>A0A0C3PAG6</accession>
<dbReference type="InParanoid" id="A0A0C3PAG6"/>